<evidence type="ECO:0000313" key="1">
    <source>
        <dbReference type="EMBL" id="MDI6451619.1"/>
    </source>
</evidence>
<comment type="caution">
    <text evidence="1">The sequence shown here is derived from an EMBL/GenBank/DDBJ whole genome shotgun (WGS) entry which is preliminary data.</text>
</comment>
<keyword evidence="2" id="KW-1185">Reference proteome</keyword>
<gene>
    <name evidence="1" type="ORF">QJ522_21330</name>
</gene>
<organism evidence="1 2">
    <name type="scientific">Anaerobaca lacustris</name>
    <dbReference type="NCBI Taxonomy" id="3044600"/>
    <lineage>
        <taxon>Bacteria</taxon>
        <taxon>Pseudomonadati</taxon>
        <taxon>Planctomycetota</taxon>
        <taxon>Phycisphaerae</taxon>
        <taxon>Sedimentisphaerales</taxon>
        <taxon>Anaerobacaceae</taxon>
        <taxon>Anaerobaca</taxon>
    </lineage>
</organism>
<accession>A0AAW6U507</accession>
<proteinExistence type="predicted"/>
<dbReference type="EMBL" id="JASCXX010000042">
    <property type="protein sequence ID" value="MDI6451619.1"/>
    <property type="molecule type" value="Genomic_DNA"/>
</dbReference>
<dbReference type="RefSeq" id="WP_349247029.1">
    <property type="nucleotide sequence ID" value="NZ_JASCXX010000042.1"/>
</dbReference>
<protein>
    <recommendedName>
        <fullName evidence="3">Restriction endonuclease</fullName>
    </recommendedName>
</protein>
<evidence type="ECO:0008006" key="3">
    <source>
        <dbReference type="Google" id="ProtNLM"/>
    </source>
</evidence>
<dbReference type="Gene3D" id="3.40.91.30">
    <property type="match status" value="1"/>
</dbReference>
<name>A0AAW6U507_9BACT</name>
<sequence>MTAGRNLEGRLEPPYRSRGEARLGGMLDRYGIPFFYEHPLLVVSRGQHRLWHPDFTLPHHGGLIVEYAGMIDRPEYRDGIRYKQHVYKANGAAAIFLYPDDLYGPDWQQRIVDRLTYDRSISPFQGWQQAYQRTYRGQL</sequence>
<dbReference type="Proteomes" id="UP001431776">
    <property type="component" value="Unassembled WGS sequence"/>
</dbReference>
<dbReference type="AlphaFoldDB" id="A0AAW6U507"/>
<evidence type="ECO:0000313" key="2">
    <source>
        <dbReference type="Proteomes" id="UP001431776"/>
    </source>
</evidence>
<reference evidence="1" key="1">
    <citation type="submission" date="2023-05" db="EMBL/GenBank/DDBJ databases">
        <title>Anaerotaeda fermentans gen. nov., sp. nov., a novel anaerobic planctomycete of the new family within the order Sedimentisphaerales isolated from Taman Peninsula, Russia.</title>
        <authorList>
            <person name="Khomyakova M.A."/>
            <person name="Merkel A.Y."/>
            <person name="Slobodkin A.I."/>
        </authorList>
    </citation>
    <scope>NUCLEOTIDE SEQUENCE</scope>
    <source>
        <strain evidence="1">M17dextr</strain>
    </source>
</reference>